<reference evidence="3" key="3">
    <citation type="submission" date="2025-09" db="UniProtKB">
        <authorList>
            <consortium name="Ensembl"/>
        </authorList>
    </citation>
    <scope>IDENTIFICATION</scope>
</reference>
<feature type="transmembrane region" description="Helical" evidence="1">
    <location>
        <begin position="62"/>
        <end position="80"/>
    </location>
</feature>
<dbReference type="AlphaFoldDB" id="A0A4W5QH22"/>
<reference evidence="4" key="1">
    <citation type="submission" date="2018-06" db="EMBL/GenBank/DDBJ databases">
        <title>Genome assembly of Danube salmon.</title>
        <authorList>
            <person name="Macqueen D.J."/>
            <person name="Gundappa M.K."/>
        </authorList>
    </citation>
    <scope>NUCLEOTIDE SEQUENCE [LARGE SCALE GENOMIC DNA]</scope>
</reference>
<dbReference type="SMART" id="SM00139">
    <property type="entry name" value="MyTH4"/>
    <property type="match status" value="1"/>
</dbReference>
<dbReference type="Pfam" id="PF00784">
    <property type="entry name" value="MyTH4"/>
    <property type="match status" value="1"/>
</dbReference>
<evidence type="ECO:0000259" key="2">
    <source>
        <dbReference type="PROSITE" id="PS51016"/>
    </source>
</evidence>
<keyword evidence="1" id="KW-0812">Transmembrane</keyword>
<keyword evidence="1" id="KW-0472">Membrane</keyword>
<dbReference type="PANTHER" id="PTHR22692:SF24">
    <property type="entry name" value="MYOSIN VIIB"/>
    <property type="match status" value="1"/>
</dbReference>
<keyword evidence="4" id="KW-1185">Reference proteome</keyword>
<dbReference type="GO" id="GO:0005856">
    <property type="term" value="C:cytoskeleton"/>
    <property type="evidence" value="ECO:0007669"/>
    <property type="project" value="InterPro"/>
</dbReference>
<dbReference type="PROSITE" id="PS51016">
    <property type="entry name" value="MYTH4"/>
    <property type="match status" value="1"/>
</dbReference>
<feature type="domain" description="MyTH4" evidence="2">
    <location>
        <begin position="1"/>
        <end position="108"/>
    </location>
</feature>
<proteinExistence type="predicted"/>
<organism evidence="3 4">
    <name type="scientific">Hucho hucho</name>
    <name type="common">huchen</name>
    <dbReference type="NCBI Taxonomy" id="62062"/>
    <lineage>
        <taxon>Eukaryota</taxon>
        <taxon>Metazoa</taxon>
        <taxon>Chordata</taxon>
        <taxon>Craniata</taxon>
        <taxon>Vertebrata</taxon>
        <taxon>Euteleostomi</taxon>
        <taxon>Actinopterygii</taxon>
        <taxon>Neopterygii</taxon>
        <taxon>Teleostei</taxon>
        <taxon>Protacanthopterygii</taxon>
        <taxon>Salmoniformes</taxon>
        <taxon>Salmonidae</taxon>
        <taxon>Salmoninae</taxon>
        <taxon>Hucho</taxon>
    </lineage>
</organism>
<dbReference type="InterPro" id="IPR000857">
    <property type="entry name" value="MyTH4_dom"/>
</dbReference>
<evidence type="ECO:0000313" key="3">
    <source>
        <dbReference type="Ensembl" id="ENSHHUP00000071779.1"/>
    </source>
</evidence>
<dbReference type="Ensembl" id="ENSHHUT00000074164.1">
    <property type="protein sequence ID" value="ENSHHUP00000071779.1"/>
    <property type="gene ID" value="ENSHHUG00000042157.1"/>
</dbReference>
<reference evidence="3" key="2">
    <citation type="submission" date="2025-08" db="UniProtKB">
        <authorList>
            <consortium name="Ensembl"/>
        </authorList>
    </citation>
    <scope>IDENTIFICATION</scope>
</reference>
<dbReference type="InterPro" id="IPR051567">
    <property type="entry name" value="Unconventional_Myosin_ATPase"/>
</dbReference>
<feature type="transmembrane region" description="Helical" evidence="1">
    <location>
        <begin position="86"/>
        <end position="105"/>
    </location>
</feature>
<protein>
    <recommendedName>
        <fullName evidence="2">MyTH4 domain-containing protein</fullName>
    </recommendedName>
</protein>
<dbReference type="Gene3D" id="1.25.40.530">
    <property type="entry name" value="MyTH4 domain"/>
    <property type="match status" value="1"/>
</dbReference>
<dbReference type="GeneTree" id="ENSGT00940000166878"/>
<name>A0A4W5QH22_9TELE</name>
<dbReference type="PANTHER" id="PTHR22692">
    <property type="entry name" value="MYOSIN VII, XV"/>
    <property type="match status" value="1"/>
</dbReference>
<dbReference type="InterPro" id="IPR038185">
    <property type="entry name" value="MyTH4_dom_sf"/>
</dbReference>
<dbReference type="Proteomes" id="UP000314982">
    <property type="component" value="Unassembled WGS sequence"/>
</dbReference>
<evidence type="ECO:0000313" key="4">
    <source>
        <dbReference type="Proteomes" id="UP000314982"/>
    </source>
</evidence>
<evidence type="ECO:0000256" key="1">
    <source>
        <dbReference type="SAM" id="Phobius"/>
    </source>
</evidence>
<sequence length="108" mass="12743">MMEEKDILIGEGRTLDRPISDLEKLHIIVGYALSRRDIRDEIYCQIIKQLVNNKNQKSSLRGWVLLSICLGIFPPTELIMQVRLKFTFFHLWLYVLEALFLRIVILNL</sequence>
<accession>A0A4W5QH22</accession>
<keyword evidence="1" id="KW-1133">Transmembrane helix</keyword>